<sequence length="76" mass="8233">MCAAGCRLPREASCGPGDLQKALLRKSTPANDSSCQTRECNLTEHPARQTVTAVPVYATGMSFILKPRDAKIMYCT</sequence>
<accession>A0AAV7MJF1</accession>
<proteinExistence type="predicted"/>
<dbReference type="AlphaFoldDB" id="A0AAV7MJF1"/>
<organism evidence="1 2">
    <name type="scientific">Pleurodeles waltl</name>
    <name type="common">Iberian ribbed newt</name>
    <dbReference type="NCBI Taxonomy" id="8319"/>
    <lineage>
        <taxon>Eukaryota</taxon>
        <taxon>Metazoa</taxon>
        <taxon>Chordata</taxon>
        <taxon>Craniata</taxon>
        <taxon>Vertebrata</taxon>
        <taxon>Euteleostomi</taxon>
        <taxon>Amphibia</taxon>
        <taxon>Batrachia</taxon>
        <taxon>Caudata</taxon>
        <taxon>Salamandroidea</taxon>
        <taxon>Salamandridae</taxon>
        <taxon>Pleurodelinae</taxon>
        <taxon>Pleurodeles</taxon>
    </lineage>
</organism>
<gene>
    <name evidence="1" type="ORF">NDU88_006290</name>
</gene>
<protein>
    <submittedName>
        <fullName evidence="1">Uncharacterized protein</fullName>
    </submittedName>
</protein>
<comment type="caution">
    <text evidence="1">The sequence shown here is derived from an EMBL/GenBank/DDBJ whole genome shotgun (WGS) entry which is preliminary data.</text>
</comment>
<keyword evidence="2" id="KW-1185">Reference proteome</keyword>
<dbReference type="EMBL" id="JANPWB010000014">
    <property type="protein sequence ID" value="KAJ1101218.1"/>
    <property type="molecule type" value="Genomic_DNA"/>
</dbReference>
<evidence type="ECO:0000313" key="1">
    <source>
        <dbReference type="EMBL" id="KAJ1101218.1"/>
    </source>
</evidence>
<evidence type="ECO:0000313" key="2">
    <source>
        <dbReference type="Proteomes" id="UP001066276"/>
    </source>
</evidence>
<name>A0AAV7MJF1_PLEWA</name>
<dbReference type="Proteomes" id="UP001066276">
    <property type="component" value="Chromosome 10"/>
</dbReference>
<reference evidence="1" key="1">
    <citation type="journal article" date="2022" name="bioRxiv">
        <title>Sequencing and chromosome-scale assembly of the giantPleurodeles waltlgenome.</title>
        <authorList>
            <person name="Brown T."/>
            <person name="Elewa A."/>
            <person name="Iarovenko S."/>
            <person name="Subramanian E."/>
            <person name="Araus A.J."/>
            <person name="Petzold A."/>
            <person name="Susuki M."/>
            <person name="Suzuki K.-i.T."/>
            <person name="Hayashi T."/>
            <person name="Toyoda A."/>
            <person name="Oliveira C."/>
            <person name="Osipova E."/>
            <person name="Leigh N.D."/>
            <person name="Simon A."/>
            <person name="Yun M.H."/>
        </authorList>
    </citation>
    <scope>NUCLEOTIDE SEQUENCE</scope>
    <source>
        <strain evidence="1">20211129_DDA</strain>
        <tissue evidence="1">Liver</tissue>
    </source>
</reference>